<name>A0A5B7FGJ4_PORTR</name>
<evidence type="ECO:0000313" key="1">
    <source>
        <dbReference type="EMBL" id="MPC44243.1"/>
    </source>
</evidence>
<accession>A0A5B7FGJ4</accession>
<dbReference type="AlphaFoldDB" id="A0A5B7FGJ4"/>
<evidence type="ECO:0000313" key="2">
    <source>
        <dbReference type="Proteomes" id="UP000324222"/>
    </source>
</evidence>
<reference evidence="1 2" key="1">
    <citation type="submission" date="2019-05" db="EMBL/GenBank/DDBJ databases">
        <title>Another draft genome of Portunus trituberculatus and its Hox gene families provides insights of decapod evolution.</title>
        <authorList>
            <person name="Jeong J.-H."/>
            <person name="Song I."/>
            <person name="Kim S."/>
            <person name="Choi T."/>
            <person name="Kim D."/>
            <person name="Ryu S."/>
            <person name="Kim W."/>
        </authorList>
    </citation>
    <scope>NUCLEOTIDE SEQUENCE [LARGE SCALE GENOMIC DNA]</scope>
    <source>
        <tissue evidence="1">Muscle</tissue>
    </source>
</reference>
<dbReference type="EMBL" id="VSRR010006193">
    <property type="protein sequence ID" value="MPC44243.1"/>
    <property type="molecule type" value="Genomic_DNA"/>
</dbReference>
<organism evidence="1 2">
    <name type="scientific">Portunus trituberculatus</name>
    <name type="common">Swimming crab</name>
    <name type="synonym">Neptunus trituberculatus</name>
    <dbReference type="NCBI Taxonomy" id="210409"/>
    <lineage>
        <taxon>Eukaryota</taxon>
        <taxon>Metazoa</taxon>
        <taxon>Ecdysozoa</taxon>
        <taxon>Arthropoda</taxon>
        <taxon>Crustacea</taxon>
        <taxon>Multicrustacea</taxon>
        <taxon>Malacostraca</taxon>
        <taxon>Eumalacostraca</taxon>
        <taxon>Eucarida</taxon>
        <taxon>Decapoda</taxon>
        <taxon>Pleocyemata</taxon>
        <taxon>Brachyura</taxon>
        <taxon>Eubrachyura</taxon>
        <taxon>Portunoidea</taxon>
        <taxon>Portunidae</taxon>
        <taxon>Portuninae</taxon>
        <taxon>Portunus</taxon>
    </lineage>
</organism>
<protein>
    <submittedName>
        <fullName evidence="1">Uncharacterized protein</fullName>
    </submittedName>
</protein>
<sequence>MQLQVFIESDDLKATKEGMQTGSMLCYVYMAQTLHRKVFTQNCDTFVVSLHHLPCLSWFFTLLLYEAQQAQQALRLAGVLHCWPSEFLYPLCQTMLGQNRRQKTHVAARQSVQWLAVVMSGSLTD</sequence>
<dbReference type="Proteomes" id="UP000324222">
    <property type="component" value="Unassembled WGS sequence"/>
</dbReference>
<gene>
    <name evidence="1" type="ORF">E2C01_037913</name>
</gene>
<comment type="caution">
    <text evidence="1">The sequence shown here is derived from an EMBL/GenBank/DDBJ whole genome shotgun (WGS) entry which is preliminary data.</text>
</comment>
<keyword evidence="2" id="KW-1185">Reference proteome</keyword>
<proteinExistence type="predicted"/>